<accession>A0A1H2MKG3</accession>
<keyword evidence="2" id="KW-1185">Reference proteome</keyword>
<dbReference type="RefSeq" id="WP_092378527.1">
    <property type="nucleotide sequence ID" value="NZ_LT629797.1"/>
</dbReference>
<reference evidence="2" key="1">
    <citation type="submission" date="2016-10" db="EMBL/GenBank/DDBJ databases">
        <authorList>
            <person name="Varghese N."/>
            <person name="Submissions S."/>
        </authorList>
    </citation>
    <scope>NUCLEOTIDE SEQUENCE [LARGE SCALE GENOMIC DNA]</scope>
    <source>
        <strain evidence="2">KCTC 32246</strain>
    </source>
</reference>
<keyword evidence="1" id="KW-0808">Transferase</keyword>
<gene>
    <name evidence="1" type="ORF">SAMN05216363_3582</name>
</gene>
<dbReference type="SUPFAM" id="SSF53756">
    <property type="entry name" value="UDP-Glycosyltransferase/glycogen phosphorylase"/>
    <property type="match status" value="1"/>
</dbReference>
<evidence type="ECO:0000313" key="1">
    <source>
        <dbReference type="EMBL" id="SDU93411.1"/>
    </source>
</evidence>
<dbReference type="GO" id="GO:0016740">
    <property type="term" value="F:transferase activity"/>
    <property type="evidence" value="ECO:0007669"/>
    <property type="project" value="UniProtKB-KW"/>
</dbReference>
<dbReference type="Proteomes" id="UP000198675">
    <property type="component" value="Chromosome I"/>
</dbReference>
<organism evidence="1 2">
    <name type="scientific">Pseudomonas sihuiensis</name>
    <dbReference type="NCBI Taxonomy" id="1274359"/>
    <lineage>
        <taxon>Bacteria</taxon>
        <taxon>Pseudomonadati</taxon>
        <taxon>Pseudomonadota</taxon>
        <taxon>Gammaproteobacteria</taxon>
        <taxon>Pseudomonadales</taxon>
        <taxon>Pseudomonadaceae</taxon>
        <taxon>Pseudomonas</taxon>
    </lineage>
</organism>
<name>A0A1H2MKG3_9PSED</name>
<evidence type="ECO:0000313" key="2">
    <source>
        <dbReference type="Proteomes" id="UP000198675"/>
    </source>
</evidence>
<dbReference type="PANTHER" id="PTHR12526">
    <property type="entry name" value="GLYCOSYLTRANSFERASE"/>
    <property type="match status" value="1"/>
</dbReference>
<dbReference type="Gene3D" id="3.40.50.2000">
    <property type="entry name" value="Glycogen Phosphorylase B"/>
    <property type="match status" value="2"/>
</dbReference>
<dbReference type="PANTHER" id="PTHR12526:SF572">
    <property type="entry name" value="BLL5144 PROTEIN"/>
    <property type="match status" value="1"/>
</dbReference>
<protein>
    <submittedName>
        <fullName evidence="1">Glycosyltransferase involved in cell wall bisynthesis</fullName>
    </submittedName>
</protein>
<dbReference type="Pfam" id="PF13692">
    <property type="entry name" value="Glyco_trans_1_4"/>
    <property type="match status" value="1"/>
</dbReference>
<dbReference type="AlphaFoldDB" id="A0A1H2MKG3"/>
<sequence length="396" mass="43539">MRVALLAPLPPEQTGIADYAAVLKMALEASSVEVITPLAGCGNDPQRAAARVAEFDWSGVDVVHAELGGGRLAEFHALRALRARYPGLPLSATVHDPERLVWRRASLPWPLSLAQSMPSPWPQAATVLADPLCLYEERQLANSLDALVTLTETGHNCLVRRMRLPADKVHVIAHGNQVIEPTPLPPLEPLRLLYFGFIYRGKGIEDLLDALALVVRRQPQMLSRVRLTLAGGSAPEMAFEPGGSYLDQLRRRIIEQGLESLVEWRLDLPAEDIATQIKAHHVMVLPYRESKKLRLLGEQRGTSGALSWAAACGRGVITSDARAFAEEVATGNGAIYAQGDVNALAQELQELLEAPQRCLQWAERATQIGHERRWPATAQRFKALFTNLCEGRDHAK</sequence>
<dbReference type="EMBL" id="LT629797">
    <property type="protein sequence ID" value="SDU93411.1"/>
    <property type="molecule type" value="Genomic_DNA"/>
</dbReference>
<proteinExistence type="predicted"/>